<gene>
    <name evidence="1" type="ORF">KP509_04G041400</name>
</gene>
<proteinExistence type="predicted"/>
<keyword evidence="2" id="KW-1185">Reference proteome</keyword>
<comment type="caution">
    <text evidence="1">The sequence shown here is derived from an EMBL/GenBank/DDBJ whole genome shotgun (WGS) entry which is preliminary data.</text>
</comment>
<dbReference type="Proteomes" id="UP000825935">
    <property type="component" value="Chromosome 4"/>
</dbReference>
<dbReference type="EMBL" id="CM035409">
    <property type="protein sequence ID" value="KAH7439022.1"/>
    <property type="molecule type" value="Genomic_DNA"/>
</dbReference>
<reference evidence="1" key="1">
    <citation type="submission" date="2021-08" db="EMBL/GenBank/DDBJ databases">
        <title>WGS assembly of Ceratopteris richardii.</title>
        <authorList>
            <person name="Marchant D.B."/>
            <person name="Chen G."/>
            <person name="Jenkins J."/>
            <person name="Shu S."/>
            <person name="Leebens-Mack J."/>
            <person name="Grimwood J."/>
            <person name="Schmutz J."/>
            <person name="Soltis P."/>
            <person name="Soltis D."/>
            <person name="Chen Z.-H."/>
        </authorList>
    </citation>
    <scope>NUCLEOTIDE SEQUENCE</scope>
    <source>
        <strain evidence="1">Whitten #5841</strain>
        <tissue evidence="1">Leaf</tissue>
    </source>
</reference>
<dbReference type="OrthoDB" id="775087at2759"/>
<dbReference type="AlphaFoldDB" id="A0A8T2UUR8"/>
<dbReference type="OMA" id="AFKSKQH"/>
<organism evidence="1 2">
    <name type="scientific">Ceratopteris richardii</name>
    <name type="common">Triangle waterfern</name>
    <dbReference type="NCBI Taxonomy" id="49495"/>
    <lineage>
        <taxon>Eukaryota</taxon>
        <taxon>Viridiplantae</taxon>
        <taxon>Streptophyta</taxon>
        <taxon>Embryophyta</taxon>
        <taxon>Tracheophyta</taxon>
        <taxon>Polypodiopsida</taxon>
        <taxon>Polypodiidae</taxon>
        <taxon>Polypodiales</taxon>
        <taxon>Pteridineae</taxon>
        <taxon>Pteridaceae</taxon>
        <taxon>Parkerioideae</taxon>
        <taxon>Ceratopteris</taxon>
    </lineage>
</organism>
<protein>
    <submittedName>
        <fullName evidence="1">Uncharacterized protein</fullName>
    </submittedName>
</protein>
<dbReference type="PANTHER" id="PTHR35770">
    <property type="entry name" value="U2 SMALL NUCLEAR RIBONUCLEOPROTEIN AUXILIARY FACTOR-LIKE PROTEIN"/>
    <property type="match status" value="1"/>
</dbReference>
<sequence length="266" mass="29454">METFEAIFGQAEGSLEEAIPCALLPFVFLLHSSDGKSLRFHVSDFHSNTWQTIRTHELLEDLRDQVGIGGTWDDFIQYIRDAFLSENVKLILGGPASSIGGHGATTARVVAQKSRGMPRISLNLEKLTGSPAEDVMGLIMVELLKSYRHKSNALQIEEKNVCQLKEMVAKLKEETKTLQEQVDAAFHRGKRRGRVGASQFSTEITDAPLSQFDSKVGDTQTTFATQSENNKPKTSGRVVPLRNKVHLAHAKRAKQRGARLAVAEDE</sequence>
<accession>A0A8T2UUR8</accession>
<name>A0A8T2UUR8_CERRI</name>
<dbReference type="PANTHER" id="PTHR35770:SF1">
    <property type="entry name" value="U2 SMALL NUCLEAR RIBONUCLEOPROTEIN AUXILIARY FACTOR-LIKE PROTEIN"/>
    <property type="match status" value="1"/>
</dbReference>
<evidence type="ECO:0000313" key="2">
    <source>
        <dbReference type="Proteomes" id="UP000825935"/>
    </source>
</evidence>
<evidence type="ECO:0000313" key="1">
    <source>
        <dbReference type="EMBL" id="KAH7439022.1"/>
    </source>
</evidence>